<dbReference type="RefSeq" id="WP_074863165.1">
    <property type="nucleotide sequence ID" value="NZ_AP014940.1"/>
</dbReference>
<keyword evidence="2" id="KW-0012">Acyltransferase</keyword>
<dbReference type="KEGG" id="lem:LEN_1329"/>
<dbReference type="AlphaFoldDB" id="A0AAU9ADN8"/>
<evidence type="ECO:0000259" key="3">
    <source>
        <dbReference type="PROSITE" id="PS51186"/>
    </source>
</evidence>
<dbReference type="PANTHER" id="PTHR43877">
    <property type="entry name" value="AMINOALKYLPHOSPHONATE N-ACETYLTRANSFERASE-RELATED-RELATED"/>
    <property type="match status" value="1"/>
</dbReference>
<evidence type="ECO:0000313" key="5">
    <source>
        <dbReference type="Proteomes" id="UP000218824"/>
    </source>
</evidence>
<dbReference type="InterPro" id="IPR000182">
    <property type="entry name" value="GNAT_dom"/>
</dbReference>
<dbReference type="GO" id="GO:0016747">
    <property type="term" value="F:acyltransferase activity, transferring groups other than amino-acyl groups"/>
    <property type="evidence" value="ECO:0007669"/>
    <property type="project" value="InterPro"/>
</dbReference>
<sequence length="159" mass="17502">MSLAIRRARSADLDLVAPLFDRYRHFYTQRDDAAVSRAFIGERLQRGDSVLLLAALDDAAAAGFVQLYPTFSSVRAARVWVLNDLFVEPGARRRGVARALLEAAAEFARTDGAARLELETNHDNAQAQALYDAAGWQRFDGTQRYHLSLAQAGLPPAQA</sequence>
<dbReference type="SUPFAM" id="SSF55729">
    <property type="entry name" value="Acyl-CoA N-acyltransferases (Nat)"/>
    <property type="match status" value="1"/>
</dbReference>
<feature type="domain" description="N-acetyltransferase" evidence="3">
    <location>
        <begin position="3"/>
        <end position="159"/>
    </location>
</feature>
<proteinExistence type="predicted"/>
<evidence type="ECO:0000256" key="1">
    <source>
        <dbReference type="ARBA" id="ARBA00022679"/>
    </source>
</evidence>
<accession>A0AAU9ADN8</accession>
<reference evidence="4 5" key="1">
    <citation type="journal article" date="2017" name="DNA Res.">
        <title>Complete genome sequence and expression profile of the commercial lytic enzyme producer Lysobacter enzymogenes M497-1.</title>
        <authorList>
            <person name="Takami H."/>
            <person name="Toyoda A."/>
            <person name="Uchiyama I."/>
            <person name="Itoh T."/>
            <person name="Takaki Y."/>
            <person name="Arai W."/>
            <person name="Nishi S."/>
            <person name="Kawai M."/>
            <person name="Shinya K."/>
            <person name="Ikeda H."/>
        </authorList>
    </citation>
    <scope>NUCLEOTIDE SEQUENCE [LARGE SCALE GENOMIC DNA]</scope>
    <source>
        <strain evidence="4 5">M497-1</strain>
    </source>
</reference>
<dbReference type="EMBL" id="AP014940">
    <property type="protein sequence ID" value="BAV96816.1"/>
    <property type="molecule type" value="Genomic_DNA"/>
</dbReference>
<dbReference type="Proteomes" id="UP000218824">
    <property type="component" value="Chromosome"/>
</dbReference>
<dbReference type="PANTHER" id="PTHR43877:SF2">
    <property type="entry name" value="AMINOALKYLPHOSPHONATE N-ACETYLTRANSFERASE-RELATED"/>
    <property type="match status" value="1"/>
</dbReference>
<dbReference type="Gene3D" id="3.40.630.30">
    <property type="match status" value="1"/>
</dbReference>
<gene>
    <name evidence="4" type="ORF">LEN_1329</name>
</gene>
<keyword evidence="1" id="KW-0808">Transferase</keyword>
<dbReference type="GeneID" id="83063202"/>
<dbReference type="InterPro" id="IPR016181">
    <property type="entry name" value="Acyl_CoA_acyltransferase"/>
</dbReference>
<protein>
    <submittedName>
        <fullName evidence="4">GCN5-related N-acetyltransferase</fullName>
    </submittedName>
</protein>
<dbReference type="PROSITE" id="PS51186">
    <property type="entry name" value="GNAT"/>
    <property type="match status" value="1"/>
</dbReference>
<dbReference type="Pfam" id="PF00583">
    <property type="entry name" value="Acetyltransf_1"/>
    <property type="match status" value="1"/>
</dbReference>
<organism evidence="4 5">
    <name type="scientific">Lysobacter enzymogenes</name>
    <dbReference type="NCBI Taxonomy" id="69"/>
    <lineage>
        <taxon>Bacteria</taxon>
        <taxon>Pseudomonadati</taxon>
        <taxon>Pseudomonadota</taxon>
        <taxon>Gammaproteobacteria</taxon>
        <taxon>Lysobacterales</taxon>
        <taxon>Lysobacteraceae</taxon>
        <taxon>Lysobacter</taxon>
    </lineage>
</organism>
<dbReference type="InterPro" id="IPR050832">
    <property type="entry name" value="Bact_Acetyltransf"/>
</dbReference>
<evidence type="ECO:0000256" key="2">
    <source>
        <dbReference type="ARBA" id="ARBA00023315"/>
    </source>
</evidence>
<name>A0AAU9ADN8_LYSEN</name>
<evidence type="ECO:0000313" key="4">
    <source>
        <dbReference type="EMBL" id="BAV96816.1"/>
    </source>
</evidence>